<gene>
    <name evidence="1" type="ORF">MACH21_00100</name>
</gene>
<sequence length="216" mass="23376">MEQNFTRIRMAMPRNNDFPITRRVLLGLAASAGAAALMPGRARALTPDSASVLVQNVTSEITRIINSGRSESAMIGDFERMMARYADMPTIAQSVLGPTARSASGGQLSAFTDAFRGYMARKYGRRFREFIGGTVTVAGAQDTGRYIEVNSTVTMPGQGPFEVRFRVWDRSGQALFIDILIEGVSLVISERSEIGAILDRNGGSIDGTIQTLRGMG</sequence>
<evidence type="ECO:0000313" key="1">
    <source>
        <dbReference type="EMBL" id="BDW83833.1"/>
    </source>
</evidence>
<dbReference type="Gene3D" id="3.10.450.710">
    <property type="entry name" value="Tgt2/MlaC"/>
    <property type="match status" value="1"/>
</dbReference>
<dbReference type="Proteomes" id="UP001337723">
    <property type="component" value="Chromosome"/>
</dbReference>
<proteinExistence type="predicted"/>
<keyword evidence="2" id="KW-1185">Reference proteome</keyword>
<dbReference type="PANTHER" id="PTHR36573">
    <property type="entry name" value="INTERMEMBRANE PHOSPHOLIPID TRANSPORT SYSTEM BINDING PROTEIN MLAC"/>
    <property type="match status" value="1"/>
</dbReference>
<protein>
    <submittedName>
        <fullName evidence="1">ABC transporter</fullName>
    </submittedName>
</protein>
<dbReference type="PROSITE" id="PS51318">
    <property type="entry name" value="TAT"/>
    <property type="match status" value="1"/>
</dbReference>
<dbReference type="EMBL" id="AP027266">
    <property type="protein sequence ID" value="BDW83833.1"/>
    <property type="molecule type" value="Genomic_DNA"/>
</dbReference>
<evidence type="ECO:0000313" key="2">
    <source>
        <dbReference type="Proteomes" id="UP001337723"/>
    </source>
</evidence>
<reference evidence="1 2" key="1">
    <citation type="submission" date="2023-01" db="EMBL/GenBank/DDBJ databases">
        <title>Complete genome sequence of Roseicyclus marinus strain Dej080120_10.</title>
        <authorList>
            <person name="Ueki S."/>
            <person name="Maruyama F."/>
        </authorList>
    </citation>
    <scope>NUCLEOTIDE SEQUENCE [LARGE SCALE GENOMIC DNA]</scope>
    <source>
        <strain evidence="1 2">Dej080120_10</strain>
    </source>
</reference>
<dbReference type="AlphaFoldDB" id="A0AA48KIJ2"/>
<dbReference type="KEGG" id="rmai:MACH21_00100"/>
<dbReference type="InterPro" id="IPR008869">
    <property type="entry name" value="MlaC/ttg2D"/>
</dbReference>
<dbReference type="InterPro" id="IPR006311">
    <property type="entry name" value="TAT_signal"/>
</dbReference>
<name>A0AA48KIJ2_9RHOB</name>
<dbReference type="Pfam" id="PF05494">
    <property type="entry name" value="MlaC"/>
    <property type="match status" value="1"/>
</dbReference>
<dbReference type="PANTHER" id="PTHR36573:SF1">
    <property type="entry name" value="INTERMEMBRANE PHOSPHOLIPID TRANSPORT SYSTEM BINDING PROTEIN MLAC"/>
    <property type="match status" value="1"/>
</dbReference>
<accession>A0AA48KIJ2</accession>
<dbReference type="InterPro" id="IPR042245">
    <property type="entry name" value="Tgt2/MlaC_sf"/>
</dbReference>
<organism evidence="1 2">
    <name type="scientific">Roseicyclus marinus</name>
    <dbReference type="NCBI Taxonomy" id="2161673"/>
    <lineage>
        <taxon>Bacteria</taxon>
        <taxon>Pseudomonadati</taxon>
        <taxon>Pseudomonadota</taxon>
        <taxon>Alphaproteobacteria</taxon>
        <taxon>Rhodobacterales</taxon>
        <taxon>Roseobacteraceae</taxon>
        <taxon>Roseicyclus</taxon>
    </lineage>
</organism>